<evidence type="ECO:0000313" key="3">
    <source>
        <dbReference type="Proteomes" id="UP000188354"/>
    </source>
</evidence>
<reference evidence="2 3" key="1">
    <citation type="journal article" date="2017" name="Plant Biotechnol. J.">
        <title>A comprehensive draft genome sequence for lupin (Lupinus angustifolius), an emerging health food: insights into plant-microbe interactions and legume evolution.</title>
        <authorList>
            <person name="Hane J.K."/>
            <person name="Ming Y."/>
            <person name="Kamphuis L.G."/>
            <person name="Nelson M.N."/>
            <person name="Garg G."/>
            <person name="Atkins C.A."/>
            <person name="Bayer P.E."/>
            <person name="Bravo A."/>
            <person name="Bringans S."/>
            <person name="Cannon S."/>
            <person name="Edwards D."/>
            <person name="Foley R."/>
            <person name="Gao L.L."/>
            <person name="Harrison M.J."/>
            <person name="Huang W."/>
            <person name="Hurgobin B."/>
            <person name="Li S."/>
            <person name="Liu C.W."/>
            <person name="McGrath A."/>
            <person name="Morahan G."/>
            <person name="Murray J."/>
            <person name="Weller J."/>
            <person name="Jian J."/>
            <person name="Singh K.B."/>
        </authorList>
    </citation>
    <scope>NUCLEOTIDE SEQUENCE [LARGE SCALE GENOMIC DNA]</scope>
    <source>
        <strain evidence="3">cv. Tanjil</strain>
        <tissue evidence="2">Whole plant</tissue>
    </source>
</reference>
<protein>
    <submittedName>
        <fullName evidence="2">Uncharacterized protein</fullName>
    </submittedName>
</protein>
<keyword evidence="3" id="KW-1185">Reference proteome</keyword>
<feature type="region of interest" description="Disordered" evidence="1">
    <location>
        <begin position="126"/>
        <end position="150"/>
    </location>
</feature>
<accession>A0A4P1RMW7</accession>
<dbReference type="AlphaFoldDB" id="A0A4P1RMW7"/>
<dbReference type="EMBL" id="CM007364">
    <property type="protein sequence ID" value="OIW13993.1"/>
    <property type="molecule type" value="Genomic_DNA"/>
</dbReference>
<dbReference type="Gramene" id="OIW13993">
    <property type="protein sequence ID" value="OIW13993"/>
    <property type="gene ID" value="TanjilG_09344"/>
</dbReference>
<gene>
    <name evidence="2" type="ORF">TanjilG_09344</name>
</gene>
<dbReference type="Proteomes" id="UP000188354">
    <property type="component" value="Chromosome LG04"/>
</dbReference>
<sequence>MIVVPIELGESEEVSQTDFKGFRGGTCKIHPAGGGVSACRKDNSVSQTPHTIANGSFDLNDKSNELDSEFHLNDKSNELDLNVTANAISDQSSHPEIVIEQEELNDSEEDIEEHVEFECEEMVDSEGEDGSGFEQAPEVQTKEVPTSSEENVVKHTTSMEKPCEPGQNSDAQADDSIHMNDTNILNIALISKGKDDRSSSYWSSLDSSNITDNSIVQELNLGPGVFAKLRKPRKHSGNWNASLNIG</sequence>
<evidence type="ECO:0000256" key="1">
    <source>
        <dbReference type="SAM" id="MobiDB-lite"/>
    </source>
</evidence>
<organism evidence="2 3">
    <name type="scientific">Lupinus angustifolius</name>
    <name type="common">Narrow-leaved blue lupine</name>
    <dbReference type="NCBI Taxonomy" id="3871"/>
    <lineage>
        <taxon>Eukaryota</taxon>
        <taxon>Viridiplantae</taxon>
        <taxon>Streptophyta</taxon>
        <taxon>Embryophyta</taxon>
        <taxon>Tracheophyta</taxon>
        <taxon>Spermatophyta</taxon>
        <taxon>Magnoliopsida</taxon>
        <taxon>eudicotyledons</taxon>
        <taxon>Gunneridae</taxon>
        <taxon>Pentapetalae</taxon>
        <taxon>rosids</taxon>
        <taxon>fabids</taxon>
        <taxon>Fabales</taxon>
        <taxon>Fabaceae</taxon>
        <taxon>Papilionoideae</taxon>
        <taxon>50 kb inversion clade</taxon>
        <taxon>genistoids sensu lato</taxon>
        <taxon>core genistoids</taxon>
        <taxon>Genisteae</taxon>
        <taxon>Lupinus</taxon>
    </lineage>
</organism>
<proteinExistence type="predicted"/>
<evidence type="ECO:0000313" key="2">
    <source>
        <dbReference type="EMBL" id="OIW13993.1"/>
    </source>
</evidence>
<name>A0A4P1RMW7_LUPAN</name>